<keyword evidence="1" id="KW-0472">Membrane</keyword>
<evidence type="ECO:0000313" key="3">
    <source>
        <dbReference type="Proteomes" id="UP000190961"/>
    </source>
</evidence>
<evidence type="ECO:0000256" key="1">
    <source>
        <dbReference type="SAM" id="Phobius"/>
    </source>
</evidence>
<dbReference type="Proteomes" id="UP000190961">
    <property type="component" value="Unassembled WGS sequence"/>
</dbReference>
<dbReference type="AlphaFoldDB" id="A0A1T5KMJ7"/>
<evidence type="ECO:0000313" key="2">
    <source>
        <dbReference type="EMBL" id="SKC64883.1"/>
    </source>
</evidence>
<gene>
    <name evidence="2" type="ORF">SAMN05660236_2369</name>
</gene>
<dbReference type="EMBL" id="FUZU01000001">
    <property type="protein sequence ID" value="SKC64883.1"/>
    <property type="molecule type" value="Genomic_DNA"/>
</dbReference>
<proteinExistence type="predicted"/>
<keyword evidence="1" id="KW-1133">Transmembrane helix</keyword>
<keyword evidence="3" id="KW-1185">Reference proteome</keyword>
<name>A0A1T5KMJ7_9BACT</name>
<reference evidence="2 3" key="1">
    <citation type="submission" date="2017-02" db="EMBL/GenBank/DDBJ databases">
        <authorList>
            <person name="Peterson S.W."/>
        </authorList>
    </citation>
    <scope>NUCLEOTIDE SEQUENCE [LARGE SCALE GENOMIC DNA]</scope>
    <source>
        <strain evidence="2 3">DSM 25262</strain>
    </source>
</reference>
<feature type="transmembrane region" description="Helical" evidence="1">
    <location>
        <begin position="6"/>
        <end position="24"/>
    </location>
</feature>
<organism evidence="2 3">
    <name type="scientific">Ohtaekwangia koreensis</name>
    <dbReference type="NCBI Taxonomy" id="688867"/>
    <lineage>
        <taxon>Bacteria</taxon>
        <taxon>Pseudomonadati</taxon>
        <taxon>Bacteroidota</taxon>
        <taxon>Cytophagia</taxon>
        <taxon>Cytophagales</taxon>
        <taxon>Fulvivirgaceae</taxon>
        <taxon>Ohtaekwangia</taxon>
    </lineage>
</organism>
<sequence length="104" mass="12309">MNIGKIVTYSFYTLIFIFLIYAGFDSLRRLYHFNNYSVITYSKVDSLFLDHRGHRTFSVTFKADGNLYRAEINYADDITPEIGDEFKVEYSSKDPNLHRIILYE</sequence>
<dbReference type="RefSeq" id="WP_079686823.1">
    <property type="nucleotide sequence ID" value="NZ_FUZU01000001.1"/>
</dbReference>
<accession>A0A1T5KMJ7</accession>
<evidence type="ECO:0008006" key="4">
    <source>
        <dbReference type="Google" id="ProtNLM"/>
    </source>
</evidence>
<keyword evidence="1" id="KW-0812">Transmembrane</keyword>
<protein>
    <recommendedName>
        <fullName evidence="4">DUF3592 domain-containing protein</fullName>
    </recommendedName>
</protein>